<dbReference type="PANTHER" id="PTHR47049">
    <property type="entry name" value="PIEZO-TYPE MECHANOSENSITIVE ION CHANNEL HOMOLOG"/>
    <property type="match status" value="1"/>
</dbReference>
<keyword evidence="2" id="KW-1133">Transmembrane helix</keyword>
<feature type="transmembrane region" description="Helical" evidence="2">
    <location>
        <begin position="104"/>
        <end position="125"/>
    </location>
</feature>
<dbReference type="EMBL" id="OD569573">
    <property type="protein sequence ID" value="CAD7448100.1"/>
    <property type="molecule type" value="Genomic_DNA"/>
</dbReference>
<evidence type="ECO:0000259" key="3">
    <source>
        <dbReference type="Pfam" id="PF12166"/>
    </source>
</evidence>
<accession>A0A7R9F909</accession>
<name>A0A7R9F909_9NEOP</name>
<dbReference type="AlphaFoldDB" id="A0A7R9F909"/>
<feature type="transmembrane region" description="Helical" evidence="2">
    <location>
        <begin position="33"/>
        <end position="55"/>
    </location>
</feature>
<evidence type="ECO:0000256" key="1">
    <source>
        <dbReference type="SAM" id="MobiDB-lite"/>
    </source>
</evidence>
<feature type="transmembrane region" description="Helical" evidence="2">
    <location>
        <begin position="75"/>
        <end position="95"/>
    </location>
</feature>
<dbReference type="Pfam" id="PF24874">
    <property type="entry name" value="Piezo_THU9_anchor"/>
    <property type="match status" value="1"/>
</dbReference>
<keyword evidence="2" id="KW-0472">Membrane</keyword>
<dbReference type="GO" id="GO:0008381">
    <property type="term" value="F:mechanosensitive monoatomic ion channel activity"/>
    <property type="evidence" value="ECO:0007669"/>
    <property type="project" value="InterPro"/>
</dbReference>
<dbReference type="InterPro" id="IPR031334">
    <property type="entry name" value="Piezo_cap_dom"/>
</dbReference>
<dbReference type="GO" id="GO:0016020">
    <property type="term" value="C:membrane"/>
    <property type="evidence" value="ECO:0007669"/>
    <property type="project" value="InterPro"/>
</dbReference>
<protein>
    <recommendedName>
        <fullName evidence="6">Piezo non-specific cation channel R-Ras-binding domain-containing protein</fullName>
    </recommendedName>
</protein>
<evidence type="ECO:0000256" key="2">
    <source>
        <dbReference type="SAM" id="Phobius"/>
    </source>
</evidence>
<dbReference type="InterPro" id="IPR056770">
    <property type="entry name" value="Piezo_THU9_anchor"/>
</dbReference>
<evidence type="ECO:0000259" key="4">
    <source>
        <dbReference type="Pfam" id="PF24874"/>
    </source>
</evidence>
<dbReference type="Pfam" id="PF12166">
    <property type="entry name" value="Piezo_cap"/>
    <property type="match status" value="3"/>
</dbReference>
<feature type="domain" description="Piezo non-specific cation channel cap" evidence="3">
    <location>
        <begin position="659"/>
        <end position="698"/>
    </location>
</feature>
<keyword evidence="2" id="KW-0812">Transmembrane</keyword>
<evidence type="ECO:0008006" key="6">
    <source>
        <dbReference type="Google" id="ProtNLM"/>
    </source>
</evidence>
<sequence length="881" mass="99455">MSAVSDLTVRYFDSIRKFFENLMVPSSRVTADVYTYMFLCDFFNFLVVVVGIESFGTQQGDGGVTAYLEENKVPIPFLLMLILQFALIVIDRALYLRKHILGKIVFQFLLVLGIHIWMFFILPGITERQFNAALPPQMWYMVKSFYLLLSAYQIRCGYPTRILGNVLCKRYNILNYVLFKGYLLVPFLFELRTIMDWVWTNTTMTLMDWLKMEDIFNNIFQHKCARRMESEYPQPRGERKNPTVKYLMGGGALVVIIGILWFPLVLFALGNTVGKPNLPYDVTLSLRIGPYQPVYTMSAQNNSIYSAGSTDGKRGEGSALFLEPAHMIWILFKLPVGQSTINTKILLLAHTDLRMQTVSCLFLSGEAHLEADVEPQPLSWIQVEPLSDQQWTQMANAYKSDRMAQTFLSGYDSEDVGVVALGGNSTSVWGISPPDMDRLILEVASANPIVFKLAWKVSRASNNPEVSGVTEETREWVMEAVDSAGNRNPQRDVLANMLSRGNSSTTKTIIVQDVLPKFVKVTNRNTVPAVKQLMGEDGENEVSAYRNLSIRLYHDSKELWWELKEAGCDNPVPSFLKTLPFFSGCKQLVIYTFNEKAFPAGLSIISGGGIIALYTGIVLLVWKASKGITTGMSFRIMYEDLPYVDRILQVNVTRCQHFIIGLYTTLVLIASNVIRGNFTGICNTIMFDDMPNVDRILQHHVLQPVQVIRLSANHANDLGIGKILLKESGKPFWGKTLGTPNKESNLDLPVIGILAYYKSSTLDHMATKAGTAKKPLFVLYISTQLFINHLVFVRPGEDCLVSRLEGLRLFKALAWRVPDSILTRLCLDIYLVRESGEFALEEDLFAKLVFLYRSPETLIKWSRPPEEGEEEADGERPAIAQ</sequence>
<organism evidence="5">
    <name type="scientific">Timema bartmani</name>
    <dbReference type="NCBI Taxonomy" id="61472"/>
    <lineage>
        <taxon>Eukaryota</taxon>
        <taxon>Metazoa</taxon>
        <taxon>Ecdysozoa</taxon>
        <taxon>Arthropoda</taxon>
        <taxon>Hexapoda</taxon>
        <taxon>Insecta</taxon>
        <taxon>Pterygota</taxon>
        <taxon>Neoptera</taxon>
        <taxon>Polyneoptera</taxon>
        <taxon>Phasmatodea</taxon>
        <taxon>Timematodea</taxon>
        <taxon>Timematoidea</taxon>
        <taxon>Timematidae</taxon>
        <taxon>Timema</taxon>
    </lineage>
</organism>
<feature type="region of interest" description="Disordered" evidence="1">
    <location>
        <begin position="862"/>
        <end position="881"/>
    </location>
</feature>
<feature type="transmembrane region" description="Helical" evidence="2">
    <location>
        <begin position="246"/>
        <end position="269"/>
    </location>
</feature>
<dbReference type="PANTHER" id="PTHR47049:SF2">
    <property type="entry name" value="PIEZO-TYPE MECHANOSENSITIVE ION CHANNEL HOMOLOG"/>
    <property type="match status" value="1"/>
</dbReference>
<gene>
    <name evidence="5" type="ORF">TBIB3V08_LOCUS10393</name>
</gene>
<feature type="transmembrane region" description="Helical" evidence="2">
    <location>
        <begin position="597"/>
        <end position="622"/>
    </location>
</feature>
<feature type="domain" description="Piezo non-specific cation channel cap" evidence="3">
    <location>
        <begin position="822"/>
        <end position="864"/>
    </location>
</feature>
<proteinExistence type="predicted"/>
<evidence type="ECO:0000313" key="5">
    <source>
        <dbReference type="EMBL" id="CAD7448100.1"/>
    </source>
</evidence>
<feature type="domain" description="Piezo THU9 and anchor" evidence="4">
    <location>
        <begin position="32"/>
        <end position="268"/>
    </location>
</feature>
<reference evidence="5" key="1">
    <citation type="submission" date="2020-11" db="EMBL/GenBank/DDBJ databases">
        <authorList>
            <person name="Tran Van P."/>
        </authorList>
    </citation>
    <scope>NUCLEOTIDE SEQUENCE</scope>
</reference>
<dbReference type="InterPro" id="IPR027272">
    <property type="entry name" value="Piezo"/>
</dbReference>
<feature type="domain" description="Piezo non-specific cation channel cap" evidence="3">
    <location>
        <begin position="384"/>
        <end position="650"/>
    </location>
</feature>